<dbReference type="SUPFAM" id="SSF143100">
    <property type="entry name" value="TTHA1013/TTHA0281-like"/>
    <property type="match status" value="1"/>
</dbReference>
<sequence>MKPEDRYLKFVRWSDEDSAYVGYCPDLFPWGGVCHGATEEATYRKLRILVREEVAQLSRKRQLLPAPNTRAMRDAVLV</sequence>
<evidence type="ECO:0000313" key="1">
    <source>
        <dbReference type="EMBL" id="RXK55507.1"/>
    </source>
</evidence>
<evidence type="ECO:0008006" key="3">
    <source>
        <dbReference type="Google" id="ProtNLM"/>
    </source>
</evidence>
<dbReference type="EMBL" id="SDHX01000001">
    <property type="protein sequence ID" value="RXK55507.1"/>
    <property type="molecule type" value="Genomic_DNA"/>
</dbReference>
<accession>A0A4Q1C935</accession>
<dbReference type="InterPro" id="IPR035069">
    <property type="entry name" value="TTHA1013/TTHA0281-like"/>
</dbReference>
<dbReference type="Proteomes" id="UP000290218">
    <property type="component" value="Unassembled WGS sequence"/>
</dbReference>
<comment type="caution">
    <text evidence="1">The sequence shown here is derived from an EMBL/GenBank/DDBJ whole genome shotgun (WGS) entry which is preliminary data.</text>
</comment>
<keyword evidence="2" id="KW-1185">Reference proteome</keyword>
<dbReference type="OrthoDB" id="198210at2"/>
<dbReference type="AlphaFoldDB" id="A0A4Q1C935"/>
<proteinExistence type="predicted"/>
<reference evidence="1 2" key="1">
    <citation type="submission" date="2019-01" db="EMBL/GenBank/DDBJ databases">
        <title>Lacunisphaera sp. strain TWA-58.</title>
        <authorList>
            <person name="Chen W.-M."/>
        </authorList>
    </citation>
    <scope>NUCLEOTIDE SEQUENCE [LARGE SCALE GENOMIC DNA]</scope>
    <source>
        <strain evidence="1 2">TWA-58</strain>
    </source>
</reference>
<protein>
    <recommendedName>
        <fullName evidence="3">Pilus assembly protein HicB</fullName>
    </recommendedName>
</protein>
<gene>
    <name evidence="1" type="ORF">ESB00_06320</name>
</gene>
<organism evidence="1 2">
    <name type="scientific">Oleiharenicola lentus</name>
    <dbReference type="NCBI Taxonomy" id="2508720"/>
    <lineage>
        <taxon>Bacteria</taxon>
        <taxon>Pseudomonadati</taxon>
        <taxon>Verrucomicrobiota</taxon>
        <taxon>Opitutia</taxon>
        <taxon>Opitutales</taxon>
        <taxon>Opitutaceae</taxon>
        <taxon>Oleiharenicola</taxon>
    </lineage>
</organism>
<evidence type="ECO:0000313" key="2">
    <source>
        <dbReference type="Proteomes" id="UP000290218"/>
    </source>
</evidence>
<dbReference type="RefSeq" id="WP_129046872.1">
    <property type="nucleotide sequence ID" value="NZ_SDHX01000001.1"/>
</dbReference>
<name>A0A4Q1C935_9BACT</name>